<evidence type="ECO:0000313" key="8">
    <source>
        <dbReference type="Proteomes" id="UP001434737"/>
    </source>
</evidence>
<keyword evidence="8" id="KW-1185">Reference proteome</keyword>
<dbReference type="Proteomes" id="UP001434737">
    <property type="component" value="Chromosome"/>
</dbReference>
<evidence type="ECO:0000256" key="4">
    <source>
        <dbReference type="ARBA" id="ARBA00023136"/>
    </source>
</evidence>
<comment type="subcellular location">
    <subcellularLocation>
        <location evidence="1">Membrane</location>
        <topology evidence="1">Multi-pass membrane protein</topology>
    </subcellularLocation>
</comment>
<organism evidence="7 8">
    <name type="scientific">Helicobacter mastomyrinus</name>
    <dbReference type="NCBI Taxonomy" id="287948"/>
    <lineage>
        <taxon>Bacteria</taxon>
        <taxon>Pseudomonadati</taxon>
        <taxon>Campylobacterota</taxon>
        <taxon>Epsilonproteobacteria</taxon>
        <taxon>Campylobacterales</taxon>
        <taxon>Helicobacteraceae</taxon>
        <taxon>Helicobacter</taxon>
    </lineage>
</organism>
<evidence type="ECO:0000256" key="5">
    <source>
        <dbReference type="SAM" id="MobiDB-lite"/>
    </source>
</evidence>
<accession>A0ABZ3F5W2</accession>
<evidence type="ECO:0000256" key="1">
    <source>
        <dbReference type="ARBA" id="ARBA00004141"/>
    </source>
</evidence>
<feature type="transmembrane region" description="Helical" evidence="6">
    <location>
        <begin position="100"/>
        <end position="127"/>
    </location>
</feature>
<sequence>MDTLSYIDIGILVLLILLSIKGFWQGIIRGLASLLGILLGIFFASRFYDNVGQWFAQTIYDLNAPELNALVGFLILMVCIWLAFLLIGETLFRILKITPLALLDGILGLVFAFIKAFLLISIIVFGITQIGWLNNLSQSIERDSSLFPIMKNLAIRIMNLEEVQEIKENLNNIHTQHSSTQHSSKEDLEAKETEEKHTEDIKNIDEGESQATDGSIHSNDTTASEQ</sequence>
<keyword evidence="4 6" id="KW-0472">Membrane</keyword>
<evidence type="ECO:0000313" key="7">
    <source>
        <dbReference type="EMBL" id="XAM18496.1"/>
    </source>
</evidence>
<reference evidence="7 8" key="1">
    <citation type="submission" date="2024-02" db="EMBL/GenBank/DDBJ databases">
        <title>Genome and pathogenicity analysis of Helicobacter mastomyrinus isolated from mice.</title>
        <authorList>
            <person name="Zhu L."/>
        </authorList>
    </citation>
    <scope>NUCLEOTIDE SEQUENCE [LARGE SCALE GENOMIC DNA]</scope>
    <source>
        <strain evidence="7 8">Hm-17</strain>
    </source>
</reference>
<dbReference type="Pfam" id="PF02674">
    <property type="entry name" value="Colicin_V"/>
    <property type="match status" value="1"/>
</dbReference>
<dbReference type="InterPro" id="IPR003825">
    <property type="entry name" value="Colicin-V_CvpA"/>
</dbReference>
<feature type="transmembrane region" description="Helical" evidence="6">
    <location>
        <begin position="68"/>
        <end position="88"/>
    </location>
</feature>
<feature type="compositionally biased region" description="Basic and acidic residues" evidence="5">
    <location>
        <begin position="183"/>
        <end position="205"/>
    </location>
</feature>
<dbReference type="PANTHER" id="PTHR37306">
    <property type="entry name" value="COLICIN V PRODUCTION PROTEIN"/>
    <property type="match status" value="1"/>
</dbReference>
<protein>
    <submittedName>
        <fullName evidence="7">CvpA family protein</fullName>
    </submittedName>
</protein>
<evidence type="ECO:0000256" key="6">
    <source>
        <dbReference type="SAM" id="Phobius"/>
    </source>
</evidence>
<dbReference type="PANTHER" id="PTHR37306:SF1">
    <property type="entry name" value="COLICIN V PRODUCTION PROTEIN"/>
    <property type="match status" value="1"/>
</dbReference>
<gene>
    <name evidence="7" type="ORF">V3I05_02115</name>
</gene>
<evidence type="ECO:0000256" key="3">
    <source>
        <dbReference type="ARBA" id="ARBA00022989"/>
    </source>
</evidence>
<feature type="compositionally biased region" description="Polar residues" evidence="5">
    <location>
        <begin position="209"/>
        <end position="226"/>
    </location>
</feature>
<dbReference type="RefSeq" id="WP_343353861.1">
    <property type="nucleotide sequence ID" value="NZ_CP145316.1"/>
</dbReference>
<keyword evidence="2 6" id="KW-0812">Transmembrane</keyword>
<keyword evidence="3 6" id="KW-1133">Transmembrane helix</keyword>
<evidence type="ECO:0000256" key="2">
    <source>
        <dbReference type="ARBA" id="ARBA00022692"/>
    </source>
</evidence>
<feature type="region of interest" description="Disordered" evidence="5">
    <location>
        <begin position="174"/>
        <end position="226"/>
    </location>
</feature>
<feature type="transmembrane region" description="Helical" evidence="6">
    <location>
        <begin position="6"/>
        <end position="24"/>
    </location>
</feature>
<feature type="transmembrane region" description="Helical" evidence="6">
    <location>
        <begin position="31"/>
        <end position="48"/>
    </location>
</feature>
<proteinExistence type="predicted"/>
<dbReference type="EMBL" id="CP145316">
    <property type="protein sequence ID" value="XAM18496.1"/>
    <property type="molecule type" value="Genomic_DNA"/>
</dbReference>
<name>A0ABZ3F5W2_9HELI</name>